<dbReference type="EMBL" id="JAROCC010000006">
    <property type="protein sequence ID" value="MDN4607707.1"/>
    <property type="molecule type" value="Genomic_DNA"/>
</dbReference>
<gene>
    <name evidence="2" type="ORF">P5G49_09410</name>
</gene>
<name>A0ABT8JRR3_9BACL</name>
<dbReference type="SMART" id="SM00052">
    <property type="entry name" value="EAL"/>
    <property type="match status" value="1"/>
</dbReference>
<proteinExistence type="predicted"/>
<protein>
    <submittedName>
        <fullName evidence="2">EAL domain-containing protein</fullName>
    </submittedName>
</protein>
<dbReference type="InterPro" id="IPR050706">
    <property type="entry name" value="Cyclic-di-GMP_PDE-like"/>
</dbReference>
<dbReference type="PANTHER" id="PTHR33121:SF70">
    <property type="entry name" value="SIGNALING PROTEIN YKOW"/>
    <property type="match status" value="1"/>
</dbReference>
<dbReference type="Gene3D" id="3.20.20.450">
    <property type="entry name" value="EAL domain"/>
    <property type="match status" value="1"/>
</dbReference>
<dbReference type="InterPro" id="IPR035919">
    <property type="entry name" value="EAL_sf"/>
</dbReference>
<accession>A0ABT8JRR3</accession>
<feature type="domain" description="EAL" evidence="1">
    <location>
        <begin position="21"/>
        <end position="274"/>
    </location>
</feature>
<evidence type="ECO:0000313" key="3">
    <source>
        <dbReference type="Proteomes" id="UP001175097"/>
    </source>
</evidence>
<dbReference type="Pfam" id="PF00563">
    <property type="entry name" value="EAL"/>
    <property type="match status" value="1"/>
</dbReference>
<dbReference type="InterPro" id="IPR001633">
    <property type="entry name" value="EAL_dom"/>
</dbReference>
<reference evidence="2" key="1">
    <citation type="submission" date="2023-03" db="EMBL/GenBank/DDBJ databases">
        <title>MT1 and MT2 Draft Genomes of Novel Species.</title>
        <authorList>
            <person name="Venkateswaran K."/>
        </authorList>
    </citation>
    <scope>NUCLEOTIDE SEQUENCE</scope>
    <source>
        <strain evidence="2">F6_3S_P_2</strain>
    </source>
</reference>
<dbReference type="RefSeq" id="WP_301243347.1">
    <property type="nucleotide sequence ID" value="NZ_JAROCC010000006.1"/>
</dbReference>
<sequence>MKNSFSTKTHWHLIEKTTSRISTISNDLPKAIEREELRLHYQPKVDLVTGKVVGLEALIRWEHPELGLIFPNEIIPVAEELAEITTIGNWVLSQACRQSKEWQDNGYPPMIMSVNLSMQQFTSGDLVATIEGTLNEVQLLPRYLELEITETMTANIPETIQTLKRLKSLGVRISIDDFGTGYSNLTHLKNFPVDVLKIDQSFIRDLTENPIDQAIVRTIIHLADDLKLEVVAEGIETADHFRFLKDHNCLVGQGYLFSKPVESRFLIEKIHFIESGKYLA</sequence>
<comment type="caution">
    <text evidence="2">The sequence shown here is derived from an EMBL/GenBank/DDBJ whole genome shotgun (WGS) entry which is preliminary data.</text>
</comment>
<keyword evidence="3" id="KW-1185">Reference proteome</keyword>
<dbReference type="CDD" id="cd01948">
    <property type="entry name" value="EAL"/>
    <property type="match status" value="1"/>
</dbReference>
<evidence type="ECO:0000313" key="2">
    <source>
        <dbReference type="EMBL" id="MDN4607707.1"/>
    </source>
</evidence>
<organism evidence="2 3">
    <name type="scientific">Sporosarcina highlanderae</name>
    <dbReference type="NCBI Taxonomy" id="3035916"/>
    <lineage>
        <taxon>Bacteria</taxon>
        <taxon>Bacillati</taxon>
        <taxon>Bacillota</taxon>
        <taxon>Bacilli</taxon>
        <taxon>Bacillales</taxon>
        <taxon>Caryophanaceae</taxon>
        <taxon>Sporosarcina</taxon>
    </lineage>
</organism>
<dbReference type="SUPFAM" id="SSF141868">
    <property type="entry name" value="EAL domain-like"/>
    <property type="match status" value="1"/>
</dbReference>
<evidence type="ECO:0000259" key="1">
    <source>
        <dbReference type="PROSITE" id="PS50883"/>
    </source>
</evidence>
<dbReference type="Proteomes" id="UP001175097">
    <property type="component" value="Unassembled WGS sequence"/>
</dbReference>
<dbReference type="PANTHER" id="PTHR33121">
    <property type="entry name" value="CYCLIC DI-GMP PHOSPHODIESTERASE PDEF"/>
    <property type="match status" value="1"/>
</dbReference>
<dbReference type="PROSITE" id="PS50883">
    <property type="entry name" value="EAL"/>
    <property type="match status" value="1"/>
</dbReference>